<organism evidence="1 2">
    <name type="scientific">Tenebrio molitor</name>
    <name type="common">Yellow mealworm beetle</name>
    <dbReference type="NCBI Taxonomy" id="7067"/>
    <lineage>
        <taxon>Eukaryota</taxon>
        <taxon>Metazoa</taxon>
        <taxon>Ecdysozoa</taxon>
        <taxon>Arthropoda</taxon>
        <taxon>Hexapoda</taxon>
        <taxon>Insecta</taxon>
        <taxon>Pterygota</taxon>
        <taxon>Neoptera</taxon>
        <taxon>Endopterygota</taxon>
        <taxon>Coleoptera</taxon>
        <taxon>Polyphaga</taxon>
        <taxon>Cucujiformia</taxon>
        <taxon>Tenebrionidae</taxon>
        <taxon>Tenebrio</taxon>
    </lineage>
</organism>
<name>A0A8J6LJL6_TENMO</name>
<dbReference type="PANTHER" id="PTHR21163">
    <property type="entry name" value="PROTEIN G12"/>
    <property type="match status" value="1"/>
</dbReference>
<protein>
    <submittedName>
        <fullName evidence="1">Uncharacterized protein</fullName>
    </submittedName>
</protein>
<comment type="caution">
    <text evidence="1">The sequence shown here is derived from an EMBL/GenBank/DDBJ whole genome shotgun (WGS) entry which is preliminary data.</text>
</comment>
<dbReference type="InterPro" id="IPR010629">
    <property type="entry name" value="Ins_allergen"/>
</dbReference>
<dbReference type="AlphaFoldDB" id="A0A8J6LJL6"/>
<reference evidence="1" key="2">
    <citation type="submission" date="2021-08" db="EMBL/GenBank/DDBJ databases">
        <authorList>
            <person name="Eriksson T."/>
        </authorList>
    </citation>
    <scope>NUCLEOTIDE SEQUENCE</scope>
    <source>
        <strain evidence="1">Stoneville</strain>
        <tissue evidence="1">Whole head</tissue>
    </source>
</reference>
<evidence type="ECO:0000313" key="1">
    <source>
        <dbReference type="EMBL" id="KAH0821197.1"/>
    </source>
</evidence>
<reference evidence="1" key="1">
    <citation type="journal article" date="2020" name="J Insects Food Feed">
        <title>The yellow mealworm (Tenebrio molitor) genome: a resource for the emerging insects as food and feed industry.</title>
        <authorList>
            <person name="Eriksson T."/>
            <person name="Andere A."/>
            <person name="Kelstrup H."/>
            <person name="Emery V."/>
            <person name="Picard C."/>
        </authorList>
    </citation>
    <scope>NUCLEOTIDE SEQUENCE</scope>
    <source>
        <strain evidence="1">Stoneville</strain>
        <tissue evidence="1">Whole head</tissue>
    </source>
</reference>
<dbReference type="Proteomes" id="UP000719412">
    <property type="component" value="Unassembled WGS sequence"/>
</dbReference>
<sequence>MGVDVQGILETIYGLLEWGAPPKAVKKSGRSLLDDLFDFLALIPLEDLMAIVDDHLQTDGAFVAVVEYLQGPEWRELVDTVGAKPAVQDFIQYLTDAGIPVNIILAWIDDVIKGAVPGTDPDEEGSLRSFLDEVEAILSYCDFLLLLNEKLQNSPDFQALYIEVSSEEAHTLVEEVRALDEVQRLTQRLIYMDVKVEEALAWVYEILGWGEPEKFKVSYRLSQTVRLFCQPFAIKQQL</sequence>
<keyword evidence="2" id="KW-1185">Reference proteome</keyword>
<dbReference type="EMBL" id="JABDTM020009076">
    <property type="protein sequence ID" value="KAH0821197.1"/>
    <property type="molecule type" value="Genomic_DNA"/>
</dbReference>
<dbReference type="Pfam" id="PF06757">
    <property type="entry name" value="Ins_allergen_rp"/>
    <property type="match status" value="1"/>
</dbReference>
<proteinExistence type="predicted"/>
<accession>A0A8J6LJL6</accession>
<evidence type="ECO:0000313" key="2">
    <source>
        <dbReference type="Proteomes" id="UP000719412"/>
    </source>
</evidence>
<dbReference type="PANTHER" id="PTHR21163:SF1">
    <property type="entry name" value="PROTEIN G12"/>
    <property type="match status" value="1"/>
</dbReference>
<gene>
    <name evidence="1" type="ORF">GEV33_001594</name>
</gene>